<name>A0A8J2XH71_9BACI</name>
<keyword evidence="2" id="KW-0449">Lipoprotein</keyword>
<feature type="chain" id="PRO_5039674044" evidence="1">
    <location>
        <begin position="19"/>
        <end position="176"/>
    </location>
</feature>
<gene>
    <name evidence="2" type="ORF">GCM10010978_28690</name>
</gene>
<evidence type="ECO:0000313" key="3">
    <source>
        <dbReference type="Proteomes" id="UP000602050"/>
    </source>
</evidence>
<dbReference type="PROSITE" id="PS51257">
    <property type="entry name" value="PROKAR_LIPOPROTEIN"/>
    <property type="match status" value="1"/>
</dbReference>
<feature type="signal peptide" evidence="1">
    <location>
        <begin position="1"/>
        <end position="18"/>
    </location>
</feature>
<dbReference type="InterPro" id="IPR008719">
    <property type="entry name" value="N2O_reductase_NosL"/>
</dbReference>
<dbReference type="AlphaFoldDB" id="A0A8J2XH71"/>
<organism evidence="2 3">
    <name type="scientific">Compostibacillus humi</name>
    <dbReference type="NCBI Taxonomy" id="1245525"/>
    <lineage>
        <taxon>Bacteria</taxon>
        <taxon>Bacillati</taxon>
        <taxon>Bacillota</taxon>
        <taxon>Bacilli</taxon>
        <taxon>Bacillales</taxon>
        <taxon>Bacillaceae</taxon>
        <taxon>Compostibacillus</taxon>
    </lineage>
</organism>
<accession>A0A8J2XH71</accession>
<evidence type="ECO:0000313" key="2">
    <source>
        <dbReference type="EMBL" id="GFZ87058.1"/>
    </source>
</evidence>
<dbReference type="RefSeq" id="WP_188393107.1">
    <property type="nucleotide sequence ID" value="NZ_BMEV01000071.1"/>
</dbReference>
<dbReference type="Pfam" id="PF05573">
    <property type="entry name" value="NosL"/>
    <property type="match status" value="1"/>
</dbReference>
<dbReference type="Proteomes" id="UP000602050">
    <property type="component" value="Unassembled WGS sequence"/>
</dbReference>
<dbReference type="SUPFAM" id="SSF160387">
    <property type="entry name" value="NosL/MerB-like"/>
    <property type="match status" value="1"/>
</dbReference>
<comment type="caution">
    <text evidence="2">The sequence shown here is derived from an EMBL/GenBank/DDBJ whole genome shotgun (WGS) entry which is preliminary data.</text>
</comment>
<protein>
    <submittedName>
        <fullName evidence="2">Lipoprotein</fullName>
    </submittedName>
</protein>
<reference evidence="2" key="2">
    <citation type="submission" date="2020-09" db="EMBL/GenBank/DDBJ databases">
        <authorList>
            <person name="Sun Q."/>
            <person name="Zhou Y."/>
        </authorList>
    </citation>
    <scope>NUCLEOTIDE SEQUENCE</scope>
    <source>
        <strain evidence="2">CGMCC 1.12360</strain>
    </source>
</reference>
<keyword evidence="1" id="KW-0732">Signal</keyword>
<proteinExistence type="predicted"/>
<keyword evidence="3" id="KW-1185">Reference proteome</keyword>
<reference evidence="2" key="1">
    <citation type="journal article" date="2014" name="Int. J. Syst. Evol. Microbiol.">
        <title>Complete genome sequence of Corynebacterium casei LMG S-19264T (=DSM 44701T), isolated from a smear-ripened cheese.</title>
        <authorList>
            <consortium name="US DOE Joint Genome Institute (JGI-PGF)"/>
            <person name="Walter F."/>
            <person name="Albersmeier A."/>
            <person name="Kalinowski J."/>
            <person name="Ruckert C."/>
        </authorList>
    </citation>
    <scope>NUCLEOTIDE SEQUENCE</scope>
    <source>
        <strain evidence="2">CGMCC 1.12360</strain>
    </source>
</reference>
<dbReference type="PANTHER" id="PTHR41247">
    <property type="entry name" value="HTH-TYPE TRANSCRIPTIONAL REPRESSOR YCNK"/>
    <property type="match status" value="1"/>
</dbReference>
<dbReference type="EMBL" id="BMEV01000071">
    <property type="protein sequence ID" value="GFZ87058.1"/>
    <property type="molecule type" value="Genomic_DNA"/>
</dbReference>
<dbReference type="PANTHER" id="PTHR41247:SF1">
    <property type="entry name" value="HTH-TYPE TRANSCRIPTIONAL REPRESSOR YCNK"/>
    <property type="match status" value="1"/>
</dbReference>
<sequence>MKKYFLGFIVLISVLLLAACGQEEAYEAEPIDEEVDTCAVCNMMVPDNQHATQIILADGKVLKFDDIGCMANWNEENSDEEIGAEFVRDYHTEEWFETEDATFVYDQQIMTPMAYNVISFQNEEDAQSFIEEEGYGESMSKDDLENHPWERNMEMMEEMKANMNHDHDHDHEDEEM</sequence>
<evidence type="ECO:0000256" key="1">
    <source>
        <dbReference type="SAM" id="SignalP"/>
    </source>
</evidence>